<reference evidence="2 3" key="1">
    <citation type="submission" date="2016-09" db="EMBL/GenBank/DDBJ databases">
        <title>The draft genome of Dichanthelium oligosanthes: A C3 panicoid grass species.</title>
        <authorList>
            <person name="Studer A.J."/>
            <person name="Schnable J.C."/>
            <person name="Brutnell T.P."/>
        </authorList>
    </citation>
    <scope>NUCLEOTIDE SEQUENCE [LARGE SCALE GENOMIC DNA]</scope>
    <source>
        <strain evidence="3">cv. Kellogg 1175</strain>
        <tissue evidence="2">Leaf</tissue>
    </source>
</reference>
<keyword evidence="3" id="KW-1185">Reference proteome</keyword>
<accession>A0A1E5VS64</accession>
<feature type="region of interest" description="Disordered" evidence="1">
    <location>
        <begin position="115"/>
        <end position="137"/>
    </location>
</feature>
<comment type="caution">
    <text evidence="2">The sequence shown here is derived from an EMBL/GenBank/DDBJ whole genome shotgun (WGS) entry which is preliminary data.</text>
</comment>
<gene>
    <name evidence="2" type="ORF">BAE44_0011026</name>
</gene>
<dbReference type="STRING" id="888268.A0A1E5VS64"/>
<feature type="region of interest" description="Disordered" evidence="1">
    <location>
        <begin position="166"/>
        <end position="223"/>
    </location>
</feature>
<organism evidence="2 3">
    <name type="scientific">Dichanthelium oligosanthes</name>
    <dbReference type="NCBI Taxonomy" id="888268"/>
    <lineage>
        <taxon>Eukaryota</taxon>
        <taxon>Viridiplantae</taxon>
        <taxon>Streptophyta</taxon>
        <taxon>Embryophyta</taxon>
        <taxon>Tracheophyta</taxon>
        <taxon>Spermatophyta</taxon>
        <taxon>Magnoliopsida</taxon>
        <taxon>Liliopsida</taxon>
        <taxon>Poales</taxon>
        <taxon>Poaceae</taxon>
        <taxon>PACMAD clade</taxon>
        <taxon>Panicoideae</taxon>
        <taxon>Panicodae</taxon>
        <taxon>Paniceae</taxon>
        <taxon>Dichantheliinae</taxon>
        <taxon>Dichanthelium</taxon>
    </lineage>
</organism>
<proteinExistence type="predicted"/>
<sequence length="239" mass="25409">MEAALGVGGVEGQNAGGQGLAVPSSWFPSHPASAAAGPSVNPWTVSFCCCNMSRYHLKQYEKEHMKMAMLRQEETFKQQVQELHRLYRVQKLLMTDAASATMPVAAARCNLEDERRAAENDAGSSKSWDDAYPEQGTKAAHPQLVLQESELELTLSLGCFGTPGGKKAASSSVDSRTSVSSSSTESGSPDRRAVRPAAPSSLIGSAAAKPGAGGVGQRLVEQEGLQQPPWLHKCLNLAR</sequence>
<dbReference type="PANTHER" id="PTHR33167">
    <property type="entry name" value="TRANSCRIPTION FACTOR, PUTATIVE (DUF863)-RELATED"/>
    <property type="match status" value="1"/>
</dbReference>
<evidence type="ECO:0000313" key="3">
    <source>
        <dbReference type="Proteomes" id="UP000095767"/>
    </source>
</evidence>
<name>A0A1E5VS64_9POAL</name>
<evidence type="ECO:0000313" key="2">
    <source>
        <dbReference type="EMBL" id="OEL27955.1"/>
    </source>
</evidence>
<dbReference type="OrthoDB" id="666348at2759"/>
<feature type="compositionally biased region" description="Low complexity" evidence="1">
    <location>
        <begin position="170"/>
        <end position="187"/>
    </location>
</feature>
<dbReference type="Proteomes" id="UP000095767">
    <property type="component" value="Unassembled WGS sequence"/>
</dbReference>
<evidence type="ECO:0000256" key="1">
    <source>
        <dbReference type="SAM" id="MobiDB-lite"/>
    </source>
</evidence>
<dbReference type="AlphaFoldDB" id="A0A1E5VS64"/>
<dbReference type="EMBL" id="LWDX02031257">
    <property type="protein sequence ID" value="OEL27955.1"/>
    <property type="molecule type" value="Genomic_DNA"/>
</dbReference>
<protein>
    <submittedName>
        <fullName evidence="2">Uncharacterized protein</fullName>
    </submittedName>
</protein>
<dbReference type="PANTHER" id="PTHR33167:SF26">
    <property type="entry name" value="EXPRESSED PROTEIN"/>
    <property type="match status" value="1"/>
</dbReference>